<dbReference type="EMBL" id="UOFS01000037">
    <property type="protein sequence ID" value="VAW98248.1"/>
    <property type="molecule type" value="Genomic_DNA"/>
</dbReference>
<dbReference type="NCBIfam" id="TIGR03696">
    <property type="entry name" value="Rhs_assc_core"/>
    <property type="match status" value="1"/>
</dbReference>
<evidence type="ECO:0000256" key="1">
    <source>
        <dbReference type="ARBA" id="ARBA00022737"/>
    </source>
</evidence>
<accession>A0A3B0ZXH8</accession>
<feature type="non-terminal residue" evidence="3">
    <location>
        <position position="174"/>
    </location>
</feature>
<dbReference type="Gene3D" id="2.180.10.10">
    <property type="entry name" value="RHS repeat-associated core"/>
    <property type="match status" value="1"/>
</dbReference>
<reference evidence="3" key="1">
    <citation type="submission" date="2018-06" db="EMBL/GenBank/DDBJ databases">
        <authorList>
            <person name="Zhirakovskaya E."/>
        </authorList>
    </citation>
    <scope>NUCLEOTIDE SEQUENCE</scope>
</reference>
<gene>
    <name evidence="3" type="ORF">MNBD_GAMMA22-2437</name>
</gene>
<dbReference type="InterPro" id="IPR056823">
    <property type="entry name" value="TEN-like_YD-shell"/>
</dbReference>
<dbReference type="InterPro" id="IPR050708">
    <property type="entry name" value="T6SS_VgrG/RHS"/>
</dbReference>
<proteinExistence type="predicted"/>
<dbReference type="PANTHER" id="PTHR32305:SF17">
    <property type="entry name" value="TRNA NUCLEASE WAPA"/>
    <property type="match status" value="1"/>
</dbReference>
<sequence>MMLYQQLKTILVFSFFMAVSSITNGAVLTTYYHNDQLGSPIAASDEYGFKLWTEHYQAYGERTVNNANADQNRFWFTGKPQDSNTGLSYFGARYYDPLIGRFMSVDPVGAREGDVHNFNRYAYANNNPYMFVDPDGKDALPGFARDMAKMQGRDMVEYDAANKRLGKVVLGGIV</sequence>
<dbReference type="AlphaFoldDB" id="A0A3B0ZXH8"/>
<keyword evidence="1" id="KW-0677">Repeat</keyword>
<dbReference type="Pfam" id="PF25023">
    <property type="entry name" value="TEN_YD-shell"/>
    <property type="match status" value="1"/>
</dbReference>
<dbReference type="InterPro" id="IPR022385">
    <property type="entry name" value="Rhs_assc_core"/>
</dbReference>
<name>A0A3B0ZXH8_9ZZZZ</name>
<protein>
    <recommendedName>
        <fullName evidence="2">Teneurin-like YD-shell domain-containing protein</fullName>
    </recommendedName>
</protein>
<feature type="domain" description="Teneurin-like YD-shell" evidence="2">
    <location>
        <begin position="33"/>
        <end position="128"/>
    </location>
</feature>
<evidence type="ECO:0000313" key="3">
    <source>
        <dbReference type="EMBL" id="VAW98248.1"/>
    </source>
</evidence>
<organism evidence="3">
    <name type="scientific">hydrothermal vent metagenome</name>
    <dbReference type="NCBI Taxonomy" id="652676"/>
    <lineage>
        <taxon>unclassified sequences</taxon>
        <taxon>metagenomes</taxon>
        <taxon>ecological metagenomes</taxon>
    </lineage>
</organism>
<dbReference type="PANTHER" id="PTHR32305">
    <property type="match status" value="1"/>
</dbReference>
<evidence type="ECO:0000259" key="2">
    <source>
        <dbReference type="Pfam" id="PF25023"/>
    </source>
</evidence>